<dbReference type="InterPro" id="IPR058532">
    <property type="entry name" value="YjbR/MT2646/Rv2570-like"/>
</dbReference>
<sequence>MSRQKMTEAEVAAFCLNLPGAREDYKWGGIRVFSVAGNKMFAVIGLTGTGLSFKVADELFLGYCDRPGVRPAPYLARARWIIMQPPYPMGREELCDLLQRSHQLVVRRLPKRLQVGLLL</sequence>
<dbReference type="Gene3D" id="3.90.1150.30">
    <property type="match status" value="1"/>
</dbReference>
<dbReference type="Proteomes" id="UP000256503">
    <property type="component" value="Chromosome"/>
</dbReference>
<accession>A0AAD0VS88</accession>
<dbReference type="InterPro" id="IPR038056">
    <property type="entry name" value="YjbR-like_sf"/>
</dbReference>
<evidence type="ECO:0000313" key="2">
    <source>
        <dbReference type="Proteomes" id="UP000256503"/>
    </source>
</evidence>
<dbReference type="AlphaFoldDB" id="A0AAD0VS88"/>
<protein>
    <submittedName>
        <fullName evidence="1">MmcQ/YjbR family DNA-binding protein</fullName>
    </submittedName>
</protein>
<dbReference type="InterPro" id="IPR007351">
    <property type="entry name" value="YjbR"/>
</dbReference>
<dbReference type="GeneID" id="49612237"/>
<dbReference type="PANTHER" id="PTHR35145">
    <property type="entry name" value="CYTOPLASMIC PROTEIN-RELATED"/>
    <property type="match status" value="1"/>
</dbReference>
<reference evidence="1 2" key="1">
    <citation type="submission" date="2018-07" db="EMBL/GenBank/DDBJ databases">
        <title>Complete genome sequence of a Pseudomonas plecoglossicida strain pathogenic to the marine fish, Larimichthys crocea.</title>
        <authorList>
            <person name="Tao Z."/>
        </authorList>
    </citation>
    <scope>NUCLEOTIDE SEQUENCE [LARGE SCALE GENOMIC DNA]</scope>
    <source>
        <strain evidence="1 2">XSDHY-P</strain>
    </source>
</reference>
<dbReference type="GO" id="GO:0003677">
    <property type="term" value="F:DNA binding"/>
    <property type="evidence" value="ECO:0007669"/>
    <property type="project" value="UniProtKB-KW"/>
</dbReference>
<proteinExistence type="predicted"/>
<organism evidence="1 2">
    <name type="scientific">Pseudomonas plecoglossicida</name>
    <dbReference type="NCBI Taxonomy" id="70775"/>
    <lineage>
        <taxon>Bacteria</taxon>
        <taxon>Pseudomonadati</taxon>
        <taxon>Pseudomonadota</taxon>
        <taxon>Gammaproteobacteria</taxon>
        <taxon>Pseudomonadales</taxon>
        <taxon>Pseudomonadaceae</taxon>
        <taxon>Pseudomonas</taxon>
    </lineage>
</organism>
<gene>
    <name evidence="1" type="ORF">DVB73_02285</name>
</gene>
<dbReference type="Pfam" id="PF04237">
    <property type="entry name" value="YjbR"/>
    <property type="match status" value="1"/>
</dbReference>
<dbReference type="PANTHER" id="PTHR35145:SF1">
    <property type="entry name" value="CYTOPLASMIC PROTEIN"/>
    <property type="match status" value="1"/>
</dbReference>
<name>A0AAD0VS88_PSEDL</name>
<dbReference type="SUPFAM" id="SSF142906">
    <property type="entry name" value="YjbR-like"/>
    <property type="match status" value="1"/>
</dbReference>
<evidence type="ECO:0000313" key="1">
    <source>
        <dbReference type="EMBL" id="AXM94737.1"/>
    </source>
</evidence>
<dbReference type="RefSeq" id="WP_028625965.1">
    <property type="nucleotide sequence ID" value="NZ_BSOM01000040.1"/>
</dbReference>
<dbReference type="EMBL" id="CP031146">
    <property type="protein sequence ID" value="AXM94737.1"/>
    <property type="molecule type" value="Genomic_DNA"/>
</dbReference>
<keyword evidence="1" id="KW-0238">DNA-binding</keyword>